<evidence type="ECO:0000313" key="6">
    <source>
        <dbReference type="Proteomes" id="UP000176705"/>
    </source>
</evidence>
<dbReference type="PANTHER" id="PTHR30258:SF2">
    <property type="entry name" value="COMG OPERON PROTEIN 1"/>
    <property type="match status" value="1"/>
</dbReference>
<dbReference type="InterPro" id="IPR003593">
    <property type="entry name" value="AAA+_ATPase"/>
</dbReference>
<reference evidence="5 6" key="1">
    <citation type="journal article" date="2016" name="Nat. Commun.">
        <title>Thousands of microbial genomes shed light on interconnected biogeochemical processes in an aquifer system.</title>
        <authorList>
            <person name="Anantharaman K."/>
            <person name="Brown C.T."/>
            <person name="Hug L.A."/>
            <person name="Sharon I."/>
            <person name="Castelle C.J."/>
            <person name="Probst A.J."/>
            <person name="Thomas B.C."/>
            <person name="Singh A."/>
            <person name="Wilkins M.J."/>
            <person name="Karaoz U."/>
            <person name="Brodie E.L."/>
            <person name="Williams K.H."/>
            <person name="Hubbard S.S."/>
            <person name="Banfield J.F."/>
        </authorList>
    </citation>
    <scope>NUCLEOTIDE SEQUENCE [LARGE SCALE GENOMIC DNA]</scope>
</reference>
<dbReference type="GO" id="GO:0016887">
    <property type="term" value="F:ATP hydrolysis activity"/>
    <property type="evidence" value="ECO:0007669"/>
    <property type="project" value="TreeGrafter"/>
</dbReference>
<proteinExistence type="inferred from homology"/>
<evidence type="ECO:0000256" key="2">
    <source>
        <dbReference type="ARBA" id="ARBA00022741"/>
    </source>
</evidence>
<dbReference type="GO" id="GO:0005886">
    <property type="term" value="C:plasma membrane"/>
    <property type="evidence" value="ECO:0007669"/>
    <property type="project" value="TreeGrafter"/>
</dbReference>
<evidence type="ECO:0000256" key="3">
    <source>
        <dbReference type="ARBA" id="ARBA00022840"/>
    </source>
</evidence>
<comment type="similarity">
    <text evidence="1">Belongs to the GSP E family.</text>
</comment>
<keyword evidence="3" id="KW-0067">ATP-binding</keyword>
<dbReference type="InterPro" id="IPR001482">
    <property type="entry name" value="T2SS/T4SS_dom"/>
</dbReference>
<dbReference type="EMBL" id="MHQS01000006">
    <property type="protein sequence ID" value="OHA09208.1"/>
    <property type="molecule type" value="Genomic_DNA"/>
</dbReference>
<dbReference type="Gene3D" id="3.30.450.90">
    <property type="match status" value="1"/>
</dbReference>
<name>A0A1G2LC63_9BACT</name>
<sequence length="448" mass="48480">MEKAWTFYAQVTRRGRAIGGAVEVAKERLEEFRSQVRALPDIAKLLVSLESKRTTDVLEVVLAGALATDASDIHLEPQAEERVRLRYRLDGVLNDAAFMPAASFKFLLSRIKLIASMKLNVKTRGQDGRFTIESGGTEIEVRTSTLPGPYGENIVLRVLNPKAISIGFAELGMQPWIREAMARELAKPNGMILTTGPTGSGKTTTLYAFIREVHTPGTKIITLEDPIEYHVAGIEQTQVEPEAGYDFAGGLRSILRQDPDVILVGEIRDLETAQTAMHSALTGHLVFSTLHTNNAAGTIPRLLDLGVEPAIMAPAINVAMAQRLVRQLCKTCKRSYRASDAEAETIRGELSGLPKGVPKPSPEGELALAKAAGCAECNGTGYRSRIGVFEILLVDDAVEKLVFQKPSDVDLKKAMAAQGQITMRQDGILKVLAGVTDLAEVERVVGAG</sequence>
<gene>
    <name evidence="5" type="ORF">A3B37_01220</name>
</gene>
<dbReference type="InterPro" id="IPR027417">
    <property type="entry name" value="P-loop_NTPase"/>
</dbReference>
<dbReference type="CDD" id="cd01129">
    <property type="entry name" value="PulE-GspE-like"/>
    <property type="match status" value="1"/>
</dbReference>
<protein>
    <recommendedName>
        <fullName evidence="4">Bacterial type II secretion system protein E domain-containing protein</fullName>
    </recommendedName>
</protein>
<evidence type="ECO:0000259" key="4">
    <source>
        <dbReference type="PROSITE" id="PS00662"/>
    </source>
</evidence>
<dbReference type="Gene3D" id="3.40.50.300">
    <property type="entry name" value="P-loop containing nucleotide triphosphate hydrolases"/>
    <property type="match status" value="1"/>
</dbReference>
<dbReference type="SMART" id="SM00382">
    <property type="entry name" value="AAA"/>
    <property type="match status" value="1"/>
</dbReference>
<organism evidence="5 6">
    <name type="scientific">Candidatus Sungbacteria bacterium RIFCSPLOWO2_01_FULL_59_16</name>
    <dbReference type="NCBI Taxonomy" id="1802280"/>
    <lineage>
        <taxon>Bacteria</taxon>
        <taxon>Candidatus Sungiibacteriota</taxon>
    </lineage>
</organism>
<dbReference type="PANTHER" id="PTHR30258">
    <property type="entry name" value="TYPE II SECRETION SYSTEM PROTEIN GSPE-RELATED"/>
    <property type="match status" value="1"/>
</dbReference>
<evidence type="ECO:0000313" key="5">
    <source>
        <dbReference type="EMBL" id="OHA09208.1"/>
    </source>
</evidence>
<comment type="caution">
    <text evidence="5">The sequence shown here is derived from an EMBL/GenBank/DDBJ whole genome shotgun (WGS) entry which is preliminary data.</text>
</comment>
<dbReference type="PROSITE" id="PS00662">
    <property type="entry name" value="T2SP_E"/>
    <property type="match status" value="1"/>
</dbReference>
<dbReference type="STRING" id="1802280.A3B37_01220"/>
<accession>A0A1G2LC63</accession>
<dbReference type="SUPFAM" id="SSF52540">
    <property type="entry name" value="P-loop containing nucleoside triphosphate hydrolases"/>
    <property type="match status" value="1"/>
</dbReference>
<dbReference type="Pfam" id="PF00437">
    <property type="entry name" value="T2SSE"/>
    <property type="match status" value="1"/>
</dbReference>
<dbReference type="GO" id="GO:0005524">
    <property type="term" value="F:ATP binding"/>
    <property type="evidence" value="ECO:0007669"/>
    <property type="project" value="UniProtKB-KW"/>
</dbReference>
<feature type="domain" description="Bacterial type II secretion system protein E" evidence="4">
    <location>
        <begin position="255"/>
        <end position="269"/>
    </location>
</feature>
<dbReference type="AlphaFoldDB" id="A0A1G2LC63"/>
<evidence type="ECO:0000256" key="1">
    <source>
        <dbReference type="ARBA" id="ARBA00006611"/>
    </source>
</evidence>
<keyword evidence="2" id="KW-0547">Nucleotide-binding</keyword>
<dbReference type="Proteomes" id="UP000176705">
    <property type="component" value="Unassembled WGS sequence"/>
</dbReference>